<dbReference type="Proteomes" id="UP000003107">
    <property type="component" value="Unassembled WGS sequence"/>
</dbReference>
<evidence type="ECO:0000313" key="3">
    <source>
        <dbReference type="Proteomes" id="UP000003107"/>
    </source>
</evidence>
<comment type="caution">
    <text evidence="2">The sequence shown here is derived from an EMBL/GenBank/DDBJ whole genome shotgun (WGS) entry which is preliminary data.</text>
</comment>
<keyword evidence="1" id="KW-0812">Transmembrane</keyword>
<feature type="transmembrane region" description="Helical" evidence="1">
    <location>
        <begin position="62"/>
        <end position="81"/>
    </location>
</feature>
<name>C6RCS7_9BACT</name>
<proteinExistence type="predicted"/>
<sequence>MEKDDNEFMDLPENIKLDEDEYIICRYKGNHVKEHFVRFLFALLCIVTFLYTLFFGQNFEQQSAFVKACIIFLHFTGISFYNQLDSQRSIFNK</sequence>
<organism evidence="2 3">
    <name type="scientific">Campylobacter showae RM3277</name>
    <dbReference type="NCBI Taxonomy" id="553219"/>
    <lineage>
        <taxon>Bacteria</taxon>
        <taxon>Pseudomonadati</taxon>
        <taxon>Campylobacterota</taxon>
        <taxon>Epsilonproteobacteria</taxon>
        <taxon>Campylobacterales</taxon>
        <taxon>Campylobacteraceae</taxon>
        <taxon>Campylobacter</taxon>
    </lineage>
</organism>
<evidence type="ECO:0000256" key="1">
    <source>
        <dbReference type="SAM" id="Phobius"/>
    </source>
</evidence>
<feature type="transmembrane region" description="Helical" evidence="1">
    <location>
        <begin position="36"/>
        <end position="56"/>
    </location>
</feature>
<keyword evidence="1" id="KW-1133">Transmembrane helix</keyword>
<dbReference type="AlphaFoldDB" id="C6RCS7"/>
<reference evidence="2 3" key="1">
    <citation type="submission" date="2009-07" db="EMBL/GenBank/DDBJ databases">
        <authorList>
            <person name="Madupu R."/>
            <person name="Sebastian Y."/>
            <person name="Durkin A.S."/>
            <person name="Torralba M."/>
            <person name="Methe B."/>
            <person name="Sutton G.G."/>
            <person name="Strausberg R.L."/>
            <person name="Nelson K.E."/>
        </authorList>
    </citation>
    <scope>NUCLEOTIDE SEQUENCE [LARGE SCALE GENOMIC DNA]</scope>
    <source>
        <strain evidence="2 3">RM3277</strain>
    </source>
</reference>
<protein>
    <submittedName>
        <fullName evidence="2">Uncharacterized protein</fullName>
    </submittedName>
</protein>
<keyword evidence="3" id="KW-1185">Reference proteome</keyword>
<evidence type="ECO:0000313" key="2">
    <source>
        <dbReference type="EMBL" id="EET80785.1"/>
    </source>
</evidence>
<keyword evidence="1" id="KW-0472">Membrane</keyword>
<dbReference type="EMBL" id="ACVQ01000003">
    <property type="protein sequence ID" value="EET80785.1"/>
    <property type="molecule type" value="Genomic_DNA"/>
</dbReference>
<accession>C6RCS7</accession>
<gene>
    <name evidence="2" type="ORF">CAMSH0001_1513</name>
</gene>